<dbReference type="InterPro" id="IPR036013">
    <property type="entry name" value="Band_7/SPFH_dom_sf"/>
</dbReference>
<dbReference type="SUPFAM" id="SSF117892">
    <property type="entry name" value="Band 7/SPFH domain"/>
    <property type="match status" value="1"/>
</dbReference>
<dbReference type="Gene3D" id="6.10.250.2090">
    <property type="match status" value="1"/>
</dbReference>
<evidence type="ECO:0000256" key="2">
    <source>
        <dbReference type="ARBA" id="ARBA00008164"/>
    </source>
</evidence>
<dbReference type="Gene3D" id="3.30.479.30">
    <property type="entry name" value="Band 7 domain"/>
    <property type="match status" value="1"/>
</dbReference>
<evidence type="ECO:0000256" key="1">
    <source>
        <dbReference type="ARBA" id="ARBA00004167"/>
    </source>
</evidence>
<dbReference type="Pfam" id="PF01145">
    <property type="entry name" value="Band_7"/>
    <property type="match status" value="1"/>
</dbReference>
<dbReference type="PANTHER" id="PTHR10264:SF83">
    <property type="entry name" value="BLL5629 PROTEIN"/>
    <property type="match status" value="1"/>
</dbReference>
<reference evidence="3 4" key="1">
    <citation type="submission" date="2019-11" db="EMBL/GenBank/DDBJ databases">
        <title>Genomes of ocular Pseudomonas aeruginosa isolates.</title>
        <authorList>
            <person name="Khan M."/>
            <person name="Rice S.A."/>
            <person name="Willcox M.D.P."/>
            <person name="Stapleton F."/>
        </authorList>
    </citation>
    <scope>NUCLEOTIDE SEQUENCE [LARGE SCALE GENOMIC DNA]</scope>
    <source>
        <strain evidence="3 4">PA221</strain>
    </source>
</reference>
<accession>A0A0C7AB87</accession>
<dbReference type="SMART" id="SM00244">
    <property type="entry name" value="PHB"/>
    <property type="match status" value="1"/>
</dbReference>
<dbReference type="AlphaFoldDB" id="A0A0C7AB87"/>
<dbReference type="PANTHER" id="PTHR10264">
    <property type="entry name" value="BAND 7 PROTEIN-RELATED"/>
    <property type="match status" value="1"/>
</dbReference>
<evidence type="ECO:0000313" key="3">
    <source>
        <dbReference type="EMBL" id="MUI36484.1"/>
    </source>
</evidence>
<protein>
    <submittedName>
        <fullName evidence="3">Slipin family protein</fullName>
    </submittedName>
</protein>
<organism evidence="3 4">
    <name type="scientific">Pseudomonas aeruginosa</name>
    <dbReference type="NCBI Taxonomy" id="287"/>
    <lineage>
        <taxon>Bacteria</taxon>
        <taxon>Pseudomonadati</taxon>
        <taxon>Pseudomonadota</taxon>
        <taxon>Gammaproteobacteria</taxon>
        <taxon>Pseudomonadales</taxon>
        <taxon>Pseudomonadaceae</taxon>
        <taxon>Pseudomonas</taxon>
    </lineage>
</organism>
<sequence length="381" mass="43030">MKMLKRFIVKKNERGLLYSEGDFLAVLEPGTYRRFDPYDRLSLESFSLNTPQFEHRLAGYLRQSEPQLVERYFTRMDLGDNEAGLRYEDGVLVELLAPGSRRLYWKGQTEQRLERIDLTQDYRLSAALVAQLHQPNLRGRALAGLDAVLLVQVPAFQVGVLKVDGALAGLLQAGQYGFWRYNRQVSVELVDTRIQALEVSGQEILTRDKVSLRLNLAANWRYNDVLTAFSRLSKPLEYLYRELQFGLRAAVGTRTLDELLENKQSIDEAVSAHLAAKLEDSGLEVSGLGVRDIILPGEMKTLLAQVVEAEKAAQANVIRRREETSATRSLLNTAKVMEENPTALRLKELETLERVAERIDRISVFGGLDQVLNGLVTLKQA</sequence>
<comment type="subcellular location">
    <subcellularLocation>
        <location evidence="1">Membrane</location>
        <topology evidence="1">Single-pass membrane protein</topology>
    </subcellularLocation>
</comment>
<proteinExistence type="inferred from homology"/>
<dbReference type="PRINTS" id="PR00721">
    <property type="entry name" value="STOMATIN"/>
</dbReference>
<dbReference type="InterPro" id="IPR001972">
    <property type="entry name" value="Stomatin_HflK_fam"/>
</dbReference>
<dbReference type="RefSeq" id="WP_003116273.1">
    <property type="nucleotide sequence ID" value="NZ_AP014651.1"/>
</dbReference>
<comment type="caution">
    <text evidence="3">The sequence shown here is derived from an EMBL/GenBank/DDBJ whole genome shotgun (WGS) entry which is preliminary data.</text>
</comment>
<dbReference type="GO" id="GO:0005886">
    <property type="term" value="C:plasma membrane"/>
    <property type="evidence" value="ECO:0007669"/>
    <property type="project" value="InterPro"/>
</dbReference>
<gene>
    <name evidence="3" type="ORF">GNQ48_15855</name>
</gene>
<comment type="similarity">
    <text evidence="2">Belongs to the band 7/mec-2 family.</text>
</comment>
<dbReference type="EMBL" id="WOAD01000012">
    <property type="protein sequence ID" value="MUI36484.1"/>
    <property type="molecule type" value="Genomic_DNA"/>
</dbReference>
<dbReference type="CDD" id="cd13438">
    <property type="entry name" value="SPFH_eoslipins_u2"/>
    <property type="match status" value="1"/>
</dbReference>
<dbReference type="Proteomes" id="UP000433532">
    <property type="component" value="Unassembled WGS sequence"/>
</dbReference>
<dbReference type="InterPro" id="IPR001107">
    <property type="entry name" value="Band_7"/>
</dbReference>
<evidence type="ECO:0000313" key="4">
    <source>
        <dbReference type="Proteomes" id="UP000433532"/>
    </source>
</evidence>
<name>A0A0C7AB87_PSEAI</name>
<dbReference type="InterPro" id="IPR043202">
    <property type="entry name" value="Band-7_stomatin-like"/>
</dbReference>